<feature type="domain" description="Integrase zinc-binding" evidence="1">
    <location>
        <begin position="5"/>
        <end position="49"/>
    </location>
</feature>
<dbReference type="InterPro" id="IPR041588">
    <property type="entry name" value="Integrase_H2C2"/>
</dbReference>
<sequence length="331" mass="37720">EATYIIQEVHEGVCGTHIGGSALASKIARAGYYWPTLRHDCMDYVKKCINDKDLLKATRHPQNACIRSHPRGLSTNGGGRHLGSFPNSSSLLTIDYFTKWVEAELVATISSERIKRFFWKKIICRFGIPAEIVSDNGTQFASLEHPQSNGQAEVENKVILKGLRKLLEEAKGRSVEELPQVLWSYHTTPHSTTNETPFRLTFGIEAMIPMEVGESSPRIALFEQSGNEEELRANLDILQDIREIAHVREYVVKARAARRYDKGIVPRHFKPQDLVLRRITQKVESNKLIPIWEGPFRILEEVGRGAYYLESLDGRRVPQTWNVATLRMYYS</sequence>
<dbReference type="PANTHER" id="PTHR48475:SF2">
    <property type="entry name" value="RIBONUCLEASE H"/>
    <property type="match status" value="1"/>
</dbReference>
<dbReference type="Gene3D" id="3.30.420.10">
    <property type="entry name" value="Ribonuclease H-like superfamily/Ribonuclease H"/>
    <property type="match status" value="1"/>
</dbReference>
<dbReference type="Pfam" id="PF17921">
    <property type="entry name" value="Integrase_H2C2"/>
    <property type="match status" value="1"/>
</dbReference>
<dbReference type="GO" id="GO:0003676">
    <property type="term" value="F:nucleic acid binding"/>
    <property type="evidence" value="ECO:0007669"/>
    <property type="project" value="InterPro"/>
</dbReference>
<dbReference type="OrthoDB" id="2016337at2759"/>
<accession>A0A371E9X6</accession>
<dbReference type="EMBL" id="QJKJ01015259">
    <property type="protein sequence ID" value="RDX62821.1"/>
    <property type="molecule type" value="Genomic_DNA"/>
</dbReference>
<evidence type="ECO:0000313" key="3">
    <source>
        <dbReference type="Proteomes" id="UP000257109"/>
    </source>
</evidence>
<dbReference type="Gene3D" id="1.10.340.70">
    <property type="match status" value="1"/>
</dbReference>
<dbReference type="PANTHER" id="PTHR48475">
    <property type="entry name" value="RIBONUCLEASE H"/>
    <property type="match status" value="1"/>
</dbReference>
<feature type="non-terminal residue" evidence="2">
    <location>
        <position position="1"/>
    </location>
</feature>
<dbReference type="AlphaFoldDB" id="A0A371E9X6"/>
<dbReference type="InterPro" id="IPR012337">
    <property type="entry name" value="RNaseH-like_sf"/>
</dbReference>
<gene>
    <name evidence="2" type="primary">Tf2-8</name>
    <name evidence="2" type="ORF">CR513_58810</name>
</gene>
<dbReference type="Proteomes" id="UP000257109">
    <property type="component" value="Unassembled WGS sequence"/>
</dbReference>
<comment type="caution">
    <text evidence="2">The sequence shown here is derived from an EMBL/GenBank/DDBJ whole genome shotgun (WGS) entry which is preliminary data.</text>
</comment>
<evidence type="ECO:0000259" key="1">
    <source>
        <dbReference type="Pfam" id="PF17921"/>
    </source>
</evidence>
<proteinExistence type="predicted"/>
<reference evidence="2" key="1">
    <citation type="submission" date="2018-05" db="EMBL/GenBank/DDBJ databases">
        <title>Draft genome of Mucuna pruriens seed.</title>
        <authorList>
            <person name="Nnadi N.E."/>
            <person name="Vos R."/>
            <person name="Hasami M.H."/>
            <person name="Devisetty U.K."/>
            <person name="Aguiy J.C."/>
        </authorList>
    </citation>
    <scope>NUCLEOTIDE SEQUENCE [LARGE SCALE GENOMIC DNA]</scope>
    <source>
        <strain evidence="2">JCA_2017</strain>
    </source>
</reference>
<organism evidence="2 3">
    <name type="scientific">Mucuna pruriens</name>
    <name type="common">Velvet bean</name>
    <name type="synonym">Dolichos pruriens</name>
    <dbReference type="NCBI Taxonomy" id="157652"/>
    <lineage>
        <taxon>Eukaryota</taxon>
        <taxon>Viridiplantae</taxon>
        <taxon>Streptophyta</taxon>
        <taxon>Embryophyta</taxon>
        <taxon>Tracheophyta</taxon>
        <taxon>Spermatophyta</taxon>
        <taxon>Magnoliopsida</taxon>
        <taxon>eudicotyledons</taxon>
        <taxon>Gunneridae</taxon>
        <taxon>Pentapetalae</taxon>
        <taxon>rosids</taxon>
        <taxon>fabids</taxon>
        <taxon>Fabales</taxon>
        <taxon>Fabaceae</taxon>
        <taxon>Papilionoideae</taxon>
        <taxon>50 kb inversion clade</taxon>
        <taxon>NPAAA clade</taxon>
        <taxon>indigoferoid/millettioid clade</taxon>
        <taxon>Phaseoleae</taxon>
        <taxon>Mucuna</taxon>
    </lineage>
</organism>
<evidence type="ECO:0000313" key="2">
    <source>
        <dbReference type="EMBL" id="RDX62821.1"/>
    </source>
</evidence>
<keyword evidence="3" id="KW-1185">Reference proteome</keyword>
<protein>
    <submittedName>
        <fullName evidence="2">Tf2-8</fullName>
    </submittedName>
</protein>
<dbReference type="SUPFAM" id="SSF53098">
    <property type="entry name" value="Ribonuclease H-like"/>
    <property type="match status" value="1"/>
</dbReference>
<name>A0A371E9X6_MUCPR</name>
<dbReference type="InterPro" id="IPR036397">
    <property type="entry name" value="RNaseH_sf"/>
</dbReference>